<protein>
    <submittedName>
        <fullName evidence="4">DNA-protecting protein DprA</fullName>
    </submittedName>
</protein>
<evidence type="ECO:0000259" key="3">
    <source>
        <dbReference type="Pfam" id="PF17782"/>
    </source>
</evidence>
<feature type="domain" description="Smf/DprA SLOG" evidence="2">
    <location>
        <begin position="87"/>
        <end position="293"/>
    </location>
</feature>
<dbReference type="Proteomes" id="UP001326613">
    <property type="component" value="Chromosome"/>
</dbReference>
<dbReference type="EMBL" id="CP112932">
    <property type="protein sequence ID" value="WPY00564.1"/>
    <property type="molecule type" value="Genomic_DNA"/>
</dbReference>
<keyword evidence="5" id="KW-1185">Reference proteome</keyword>
<dbReference type="InterPro" id="IPR003488">
    <property type="entry name" value="DprA"/>
</dbReference>
<sequence>MLKELLLGKKSHTYTSEIIDILRLIRSENVGPRTFLALLNLFGNATSALENIAEFSVRGGRFKPIKVYSYDDAIKELELLDKFGAKIISYKCAQYSRFLREIPDLPPILCYKGNVELLAAPLTIAIVGARNASANGQFFASKLAKELIQQGYVIVSGFARGIDTAAHKASSTKTIAVMAGGIDYVYPPENQKLYDTIADGGLIIAELPIGVKPLSQHFPQRNRLISGLSLGTVVVEATIKSGSLITARFALEQNREVFAVPGFPLDPRSSGTNKLIKDGAHLTESAQDIIANINIPDYEKSMTPLEDLQRYNNNYRPVDHKYLNQIDDAMRKTIMNLLSSTPIEFETIVEAAKMPLPVIYTIILELELAGSIVRSPGNKFCLAYK</sequence>
<evidence type="ECO:0000259" key="2">
    <source>
        <dbReference type="Pfam" id="PF02481"/>
    </source>
</evidence>
<dbReference type="PANTHER" id="PTHR43022">
    <property type="entry name" value="PROTEIN SMF"/>
    <property type="match status" value="1"/>
</dbReference>
<evidence type="ECO:0000313" key="4">
    <source>
        <dbReference type="EMBL" id="WPY00564.1"/>
    </source>
</evidence>
<comment type="similarity">
    <text evidence="1">Belongs to the DprA/Smf family.</text>
</comment>
<dbReference type="PANTHER" id="PTHR43022:SF1">
    <property type="entry name" value="PROTEIN SMF"/>
    <property type="match status" value="1"/>
</dbReference>
<dbReference type="SUPFAM" id="SSF102405">
    <property type="entry name" value="MCP/YpsA-like"/>
    <property type="match status" value="1"/>
</dbReference>
<organism evidence="4 5">
    <name type="scientific">Candidatus Trichorickettsia mobilis</name>
    <dbReference type="NCBI Taxonomy" id="1346319"/>
    <lineage>
        <taxon>Bacteria</taxon>
        <taxon>Pseudomonadati</taxon>
        <taxon>Pseudomonadota</taxon>
        <taxon>Alphaproteobacteria</taxon>
        <taxon>Rickettsiales</taxon>
        <taxon>Rickettsiaceae</taxon>
        <taxon>Rickettsieae</taxon>
        <taxon>Candidatus Trichorickettsia</taxon>
    </lineage>
</organism>
<dbReference type="InterPro" id="IPR041614">
    <property type="entry name" value="DprA_WH"/>
</dbReference>
<reference evidence="4 5" key="1">
    <citation type="submission" date="2022-10" db="EMBL/GenBank/DDBJ databases">
        <title>Host association and intracellularity evolved multiple times independently in the Rickettsiales.</title>
        <authorList>
            <person name="Castelli M."/>
            <person name="Nardi T."/>
            <person name="Gammuto L."/>
            <person name="Bellinzona G."/>
            <person name="Sabaneyeva E."/>
            <person name="Potekhin A."/>
            <person name="Serra V."/>
            <person name="Petroni G."/>
            <person name="Sassera D."/>
        </authorList>
    </citation>
    <scope>NUCLEOTIDE SEQUENCE [LARGE SCALE GENOMIC DNA]</scope>
    <source>
        <strain evidence="4 5">Kr 154-4</strain>
    </source>
</reference>
<feature type="domain" description="DprA winged helix" evidence="3">
    <location>
        <begin position="327"/>
        <end position="378"/>
    </location>
</feature>
<name>A0ABZ0UUJ5_9RICK</name>
<dbReference type="Pfam" id="PF17782">
    <property type="entry name" value="WHD_DprA"/>
    <property type="match status" value="1"/>
</dbReference>
<dbReference type="NCBIfam" id="TIGR00732">
    <property type="entry name" value="dprA"/>
    <property type="match status" value="1"/>
</dbReference>
<dbReference type="Pfam" id="PF02481">
    <property type="entry name" value="DNA_processg_A"/>
    <property type="match status" value="1"/>
</dbReference>
<dbReference type="RefSeq" id="WP_323738620.1">
    <property type="nucleotide sequence ID" value="NZ_CP112932.1"/>
</dbReference>
<dbReference type="InterPro" id="IPR036388">
    <property type="entry name" value="WH-like_DNA-bd_sf"/>
</dbReference>
<dbReference type="Gene3D" id="1.10.10.10">
    <property type="entry name" value="Winged helix-like DNA-binding domain superfamily/Winged helix DNA-binding domain"/>
    <property type="match status" value="1"/>
</dbReference>
<evidence type="ECO:0000313" key="5">
    <source>
        <dbReference type="Proteomes" id="UP001326613"/>
    </source>
</evidence>
<dbReference type="Gene3D" id="3.40.50.450">
    <property type="match status" value="1"/>
</dbReference>
<dbReference type="InterPro" id="IPR057666">
    <property type="entry name" value="DrpA_SLOG"/>
</dbReference>
<evidence type="ECO:0000256" key="1">
    <source>
        <dbReference type="ARBA" id="ARBA00006525"/>
    </source>
</evidence>
<accession>A0ABZ0UUJ5</accession>
<dbReference type="Pfam" id="PF21102">
    <property type="entry name" value="DprA_N"/>
    <property type="match status" value="1"/>
</dbReference>
<proteinExistence type="inferred from homology"/>
<gene>
    <name evidence="4" type="ORF">Trichorick_00445</name>
</gene>